<dbReference type="AlphaFoldDB" id="A0A5B0GNH4"/>
<comment type="caution">
    <text evidence="6">The sequence shown here is derived from an EMBL/GenBank/DDBJ whole genome shotgun (WGS) entry which is preliminary data.</text>
</comment>
<accession>A0A5B0GNH4</accession>
<dbReference type="CDD" id="cd02968">
    <property type="entry name" value="SCO"/>
    <property type="match status" value="1"/>
</dbReference>
<reference evidence="6 7" key="1">
    <citation type="submission" date="2019-08" db="EMBL/GenBank/DDBJ databases">
        <title>Paraburkholderia sp. DCY113.</title>
        <authorList>
            <person name="Kang J."/>
        </authorList>
    </citation>
    <scope>NUCLEOTIDE SEQUENCE [LARGE SCALE GENOMIC DNA]</scope>
    <source>
        <strain evidence="6 7">DCY113</strain>
    </source>
</reference>
<dbReference type="InterPro" id="IPR036249">
    <property type="entry name" value="Thioredoxin-like_sf"/>
</dbReference>
<feature type="disulfide bond" description="Redox-active" evidence="4">
    <location>
        <begin position="115"/>
        <end position="119"/>
    </location>
</feature>
<keyword evidence="7" id="KW-1185">Reference proteome</keyword>
<evidence type="ECO:0000256" key="3">
    <source>
        <dbReference type="PIRSR" id="PIRSR603782-1"/>
    </source>
</evidence>
<dbReference type="PANTHER" id="PTHR12151">
    <property type="entry name" value="ELECTRON TRANSPORT PROTIN SCO1/SENC FAMILY MEMBER"/>
    <property type="match status" value="1"/>
</dbReference>
<keyword evidence="2 3" id="KW-0186">Copper</keyword>
<dbReference type="SUPFAM" id="SSF52833">
    <property type="entry name" value="Thioredoxin-like"/>
    <property type="match status" value="1"/>
</dbReference>
<feature type="binding site" evidence="3">
    <location>
        <position position="119"/>
    </location>
    <ligand>
        <name>Cu cation</name>
        <dbReference type="ChEBI" id="CHEBI:23378"/>
    </ligand>
</feature>
<dbReference type="PROSITE" id="PS51352">
    <property type="entry name" value="THIOREDOXIN_2"/>
    <property type="match status" value="1"/>
</dbReference>
<dbReference type="Proteomes" id="UP000325273">
    <property type="component" value="Unassembled WGS sequence"/>
</dbReference>
<dbReference type="Pfam" id="PF02630">
    <property type="entry name" value="SCO1-SenC"/>
    <property type="match status" value="1"/>
</dbReference>
<organism evidence="6 7">
    <name type="scientific">Paraburkholderia panacisoli</name>
    <dbReference type="NCBI Taxonomy" id="2603818"/>
    <lineage>
        <taxon>Bacteria</taxon>
        <taxon>Pseudomonadati</taxon>
        <taxon>Pseudomonadota</taxon>
        <taxon>Betaproteobacteria</taxon>
        <taxon>Burkholderiales</taxon>
        <taxon>Burkholderiaceae</taxon>
        <taxon>Paraburkholderia</taxon>
    </lineage>
</organism>
<feature type="domain" description="Thioredoxin" evidence="5">
    <location>
        <begin position="77"/>
        <end position="243"/>
    </location>
</feature>
<keyword evidence="4" id="KW-1015">Disulfide bond</keyword>
<evidence type="ECO:0000313" key="7">
    <source>
        <dbReference type="Proteomes" id="UP000325273"/>
    </source>
</evidence>
<evidence type="ECO:0000256" key="2">
    <source>
        <dbReference type="ARBA" id="ARBA00023008"/>
    </source>
</evidence>
<gene>
    <name evidence="6" type="ORF">FVF58_34290</name>
</gene>
<evidence type="ECO:0000256" key="1">
    <source>
        <dbReference type="ARBA" id="ARBA00010996"/>
    </source>
</evidence>
<keyword evidence="3" id="KW-0479">Metal-binding</keyword>
<proteinExistence type="inferred from homology"/>
<dbReference type="InterPro" id="IPR013766">
    <property type="entry name" value="Thioredoxin_domain"/>
</dbReference>
<dbReference type="GO" id="GO:0046872">
    <property type="term" value="F:metal ion binding"/>
    <property type="evidence" value="ECO:0007669"/>
    <property type="project" value="UniProtKB-KW"/>
</dbReference>
<dbReference type="InterPro" id="IPR003782">
    <property type="entry name" value="SCO1/SenC"/>
</dbReference>
<feature type="binding site" evidence="3">
    <location>
        <position position="115"/>
    </location>
    <ligand>
        <name>Cu cation</name>
        <dbReference type="ChEBI" id="CHEBI:23378"/>
    </ligand>
</feature>
<dbReference type="PANTHER" id="PTHR12151:SF25">
    <property type="entry name" value="LINALOOL DEHYDRATASE_ISOMERASE DOMAIN-CONTAINING PROTEIN"/>
    <property type="match status" value="1"/>
</dbReference>
<dbReference type="FunFam" id="3.40.30.10:FF:000013">
    <property type="entry name" value="Blast:Protein SCO1 homolog, mitochondrial"/>
    <property type="match status" value="1"/>
</dbReference>
<name>A0A5B0GNH4_9BURK</name>
<evidence type="ECO:0000259" key="5">
    <source>
        <dbReference type="PROSITE" id="PS51352"/>
    </source>
</evidence>
<protein>
    <submittedName>
        <fullName evidence="6">SCO family protein</fullName>
    </submittedName>
</protein>
<dbReference type="Gene3D" id="3.40.30.10">
    <property type="entry name" value="Glutaredoxin"/>
    <property type="match status" value="1"/>
</dbReference>
<sequence>MRRSSIESLNPPLFPLISSRRPLPKAAAPCGPRYTGQSAGQPVGQPVRRFALTVTMVALTALAACTQRAEPWQLTNVTGHLPDLDFTLTGDDGRPVNGDSFKGRTALVYFGYTHCPDVCPETMGRLMQVLGKLGPDAQKVRILFITVDPARDTPQALHDYVGAFDARHAEGLTGSDRQIESLAKRYRVAYQMEKRDPNGNYEVTHSSAVYVFDSQGHARLLATDHDTPDTIAQDLRRIIDDRS</sequence>
<evidence type="ECO:0000256" key="4">
    <source>
        <dbReference type="PIRSR" id="PIRSR603782-2"/>
    </source>
</evidence>
<evidence type="ECO:0000313" key="6">
    <source>
        <dbReference type="EMBL" id="KAA1003978.1"/>
    </source>
</evidence>
<feature type="binding site" evidence="3">
    <location>
        <position position="205"/>
    </location>
    <ligand>
        <name>Cu cation</name>
        <dbReference type="ChEBI" id="CHEBI:23378"/>
    </ligand>
</feature>
<comment type="similarity">
    <text evidence="1">Belongs to the SCO1/2 family.</text>
</comment>
<dbReference type="EMBL" id="VTUZ01000031">
    <property type="protein sequence ID" value="KAA1003978.1"/>
    <property type="molecule type" value="Genomic_DNA"/>
</dbReference>